<protein>
    <submittedName>
        <fullName evidence="1">Uncharacterized protein</fullName>
    </submittedName>
</protein>
<dbReference type="EMBL" id="JBBKAM010000002">
    <property type="protein sequence ID" value="MEJ8640621.1"/>
    <property type="molecule type" value="Genomic_DNA"/>
</dbReference>
<organism evidence="1 2">
    <name type="scientific">Streptomyces caledonius</name>
    <dbReference type="NCBI Taxonomy" id="3134107"/>
    <lineage>
        <taxon>Bacteria</taxon>
        <taxon>Bacillati</taxon>
        <taxon>Actinomycetota</taxon>
        <taxon>Actinomycetes</taxon>
        <taxon>Kitasatosporales</taxon>
        <taxon>Streptomycetaceae</taxon>
        <taxon>Streptomyces</taxon>
    </lineage>
</organism>
<sequence length="74" mass="8106">MDSAPIVVHQPSLSGGRRVTMRRQDREEVLGVAYSDHDLIVFLEAAGVVSPNNVLDDPQLVQWNGAGAHEWRAA</sequence>
<accession>A0ABU8TYB9</accession>
<evidence type="ECO:0000313" key="2">
    <source>
        <dbReference type="Proteomes" id="UP001382904"/>
    </source>
</evidence>
<proteinExistence type="predicted"/>
<comment type="caution">
    <text evidence="1">The sequence shown here is derived from an EMBL/GenBank/DDBJ whole genome shotgun (WGS) entry which is preliminary data.</text>
</comment>
<evidence type="ECO:0000313" key="1">
    <source>
        <dbReference type="EMBL" id="MEJ8640621.1"/>
    </source>
</evidence>
<reference evidence="1 2" key="1">
    <citation type="submission" date="2024-03" db="EMBL/GenBank/DDBJ databases">
        <title>Novel Streptomyces species of biotechnological and ecological value are a feature of Machair soil.</title>
        <authorList>
            <person name="Prole J.R."/>
            <person name="Goodfellow M."/>
            <person name="Allenby N."/>
            <person name="Ward A.C."/>
        </authorList>
    </citation>
    <scope>NUCLEOTIDE SEQUENCE [LARGE SCALE GENOMIC DNA]</scope>
    <source>
        <strain evidence="1 2">MS1.HAVA.3</strain>
    </source>
</reference>
<dbReference type="Proteomes" id="UP001382904">
    <property type="component" value="Unassembled WGS sequence"/>
</dbReference>
<keyword evidence="2" id="KW-1185">Reference proteome</keyword>
<gene>
    <name evidence="1" type="ORF">WKI68_02540</name>
</gene>
<name>A0ABU8TYB9_9ACTN</name>